<gene>
    <name evidence="2" type="ORF">NE579_07080</name>
</gene>
<proteinExistence type="predicted"/>
<feature type="domain" description="DUF4037" evidence="1">
    <location>
        <begin position="126"/>
        <end position="225"/>
    </location>
</feature>
<evidence type="ECO:0000313" key="2">
    <source>
        <dbReference type="EMBL" id="MCQ4770229.1"/>
    </source>
</evidence>
<sequence length="306" mass="34191">MKGLELSRRYWREVGRPALERDCPQVLESAAAGLAGEGSECFGYDDVISRDHDWGPGFCLWLDRETMARWGREAAAVYARLPPAFLGFRRLRPDPMSAGRVGVLETGAFYRRFFGLDRPPETLAEWRNLPETGLAAATNGAVFEDQNGTFTAFRQALLAYYPEDLRRKKLAAHCALAAQSGQYNYARCRKRGDRVAALLALAQFIDHAQAAVFLLNRRYRPYYKWAQRALEDLPLLGRTVGPLLRGLAGEQEDKTGDIEAVSALLIGELARQGLSGGRADFLLPHAREIQAGIRDPDLRDLHLMAE</sequence>
<evidence type="ECO:0000313" key="3">
    <source>
        <dbReference type="Proteomes" id="UP001204562"/>
    </source>
</evidence>
<reference evidence="2" key="1">
    <citation type="submission" date="2022-06" db="EMBL/GenBank/DDBJ databases">
        <title>Isolation of gut microbiota from human fecal samples.</title>
        <authorList>
            <person name="Pamer E.G."/>
            <person name="Barat B."/>
            <person name="Waligurski E."/>
            <person name="Medina S."/>
            <person name="Paddock L."/>
            <person name="Mostad J."/>
        </authorList>
    </citation>
    <scope>NUCLEOTIDE SEQUENCE</scope>
    <source>
        <strain evidence="2">DFI.9.91</strain>
    </source>
</reference>
<dbReference type="EMBL" id="JANFYS010000012">
    <property type="protein sequence ID" value="MCQ4770229.1"/>
    <property type="molecule type" value="Genomic_DNA"/>
</dbReference>
<evidence type="ECO:0000259" key="1">
    <source>
        <dbReference type="Pfam" id="PF13228"/>
    </source>
</evidence>
<dbReference type="Pfam" id="PF13228">
    <property type="entry name" value="DUF4037"/>
    <property type="match status" value="1"/>
</dbReference>
<accession>A0AAW5JQM9</accession>
<dbReference type="InterPro" id="IPR025117">
    <property type="entry name" value="DUF4037"/>
</dbReference>
<comment type="caution">
    <text evidence="2">The sequence shown here is derived from an EMBL/GenBank/DDBJ whole genome shotgun (WGS) entry which is preliminary data.</text>
</comment>
<organism evidence="2 3">
    <name type="scientific">Intestinimonas massiliensis</name>
    <name type="common">ex Afouda et al. 2020</name>
    <dbReference type="NCBI Taxonomy" id="1673721"/>
    <lineage>
        <taxon>Bacteria</taxon>
        <taxon>Bacillati</taxon>
        <taxon>Bacillota</taxon>
        <taxon>Clostridia</taxon>
        <taxon>Eubacteriales</taxon>
        <taxon>Intestinimonas</taxon>
    </lineage>
</organism>
<dbReference type="Proteomes" id="UP001204562">
    <property type="component" value="Unassembled WGS sequence"/>
</dbReference>
<name>A0AAW5JQM9_9FIRM</name>
<protein>
    <submittedName>
        <fullName evidence="2">DUF4037 domain-containing protein</fullName>
    </submittedName>
</protein>
<dbReference type="AlphaFoldDB" id="A0AAW5JQM9"/>
<dbReference type="RefSeq" id="WP_256303730.1">
    <property type="nucleotide sequence ID" value="NZ_JANFYS010000012.1"/>
</dbReference>